<proteinExistence type="predicted"/>
<dbReference type="AlphaFoldDB" id="A0AAW1QYC5"/>
<organism evidence="3 4">
    <name type="scientific">Elliptochloris bilobata</name>
    <dbReference type="NCBI Taxonomy" id="381761"/>
    <lineage>
        <taxon>Eukaryota</taxon>
        <taxon>Viridiplantae</taxon>
        <taxon>Chlorophyta</taxon>
        <taxon>core chlorophytes</taxon>
        <taxon>Trebouxiophyceae</taxon>
        <taxon>Trebouxiophyceae incertae sedis</taxon>
        <taxon>Elliptochloris clade</taxon>
        <taxon>Elliptochloris</taxon>
    </lineage>
</organism>
<keyword evidence="4" id="KW-1185">Reference proteome</keyword>
<feature type="region of interest" description="Disordered" evidence="1">
    <location>
        <begin position="1"/>
        <end position="31"/>
    </location>
</feature>
<comment type="caution">
    <text evidence="3">The sequence shown here is derived from an EMBL/GenBank/DDBJ whole genome shotgun (WGS) entry which is preliminary data.</text>
</comment>
<reference evidence="3 4" key="1">
    <citation type="journal article" date="2024" name="Nat. Commun.">
        <title>Phylogenomics reveals the evolutionary origins of lichenization in chlorophyte algae.</title>
        <authorList>
            <person name="Puginier C."/>
            <person name="Libourel C."/>
            <person name="Otte J."/>
            <person name="Skaloud P."/>
            <person name="Haon M."/>
            <person name="Grisel S."/>
            <person name="Petersen M."/>
            <person name="Berrin J.G."/>
            <person name="Delaux P.M."/>
            <person name="Dal Grande F."/>
            <person name="Keller J."/>
        </authorList>
    </citation>
    <scope>NUCLEOTIDE SEQUENCE [LARGE SCALE GENOMIC DNA]</scope>
    <source>
        <strain evidence="3 4">SAG 245.80</strain>
    </source>
</reference>
<evidence type="ECO:0000313" key="3">
    <source>
        <dbReference type="EMBL" id="KAK9826193.1"/>
    </source>
</evidence>
<gene>
    <name evidence="3" type="ORF">WJX81_006459</name>
</gene>
<dbReference type="InterPro" id="IPR018392">
    <property type="entry name" value="LysM"/>
</dbReference>
<dbReference type="Proteomes" id="UP001445335">
    <property type="component" value="Unassembled WGS sequence"/>
</dbReference>
<feature type="domain" description="LysM" evidence="2">
    <location>
        <begin position="38"/>
        <end position="64"/>
    </location>
</feature>
<evidence type="ECO:0000259" key="2">
    <source>
        <dbReference type="Pfam" id="PF01476"/>
    </source>
</evidence>
<name>A0AAW1QYC5_9CHLO</name>
<evidence type="ECO:0000256" key="1">
    <source>
        <dbReference type="SAM" id="MobiDB-lite"/>
    </source>
</evidence>
<accession>A0AAW1QYC5</accession>
<dbReference type="Pfam" id="PF01476">
    <property type="entry name" value="LysM"/>
    <property type="match status" value="1"/>
</dbReference>
<protein>
    <recommendedName>
        <fullName evidence="2">LysM domain-containing protein</fullName>
    </recommendedName>
</protein>
<sequence>MGHPGLQGAKGGQPEARKQQPAAEFKAPPAPPLIVKMRVDKGDTLESLSKACGLPVEKLVAANGGRQRMREGDVLRFALPLPRDRASMLRFLSHTRTVMEAAEARQATAAQSEPHTRAVPGEGSLELGQAVHAQLPPRPPPTALQASLLAALYLAGVAAKGAAVADGRGPARVDAYNSSAYTGTPPDDWLARQNVQSREPAWLALDEVYYALMAGTRQPVFRLRPGQPTWLAWEDRGDLLRFLDGMAAGGQLEDRAAARVQAVEPLDFLTDADANSRTVAFVPRGVKVPSGATDGEVLEVLRDYTLLLPRAEAESILARRASRASPVAHAVSGGNDAGPGPGFTDWVDGARRGATLADVAASVDGSVAEAGIYSRRGRPRPPAPPVGSGPGPASKAAAGPACTGPAWWEALPCVFVPEADLGQGGAMGFITADLADGGPRDAAVIAFEARRDAEAAAWAWAAAQKAVVVSERLLPIPPAELKKAAAAKGLRVVVFRAGQLPLRPGLSADQLAGMFVLFGRGN</sequence>
<dbReference type="CDD" id="cd00118">
    <property type="entry name" value="LysM"/>
    <property type="match status" value="1"/>
</dbReference>
<evidence type="ECO:0000313" key="4">
    <source>
        <dbReference type="Proteomes" id="UP001445335"/>
    </source>
</evidence>
<feature type="region of interest" description="Disordered" evidence="1">
    <location>
        <begin position="371"/>
        <end position="399"/>
    </location>
</feature>
<dbReference type="EMBL" id="JALJOU010000067">
    <property type="protein sequence ID" value="KAK9826193.1"/>
    <property type="molecule type" value="Genomic_DNA"/>
</dbReference>